<feature type="compositionally biased region" description="Low complexity" evidence="1">
    <location>
        <begin position="99"/>
        <end position="114"/>
    </location>
</feature>
<name>A0A4U0WWU0_9PEZI</name>
<keyword evidence="3" id="KW-1185">Reference proteome</keyword>
<feature type="region of interest" description="Disordered" evidence="1">
    <location>
        <begin position="174"/>
        <end position="231"/>
    </location>
</feature>
<dbReference type="AlphaFoldDB" id="A0A4U0WWU0"/>
<feature type="region of interest" description="Disordered" evidence="1">
    <location>
        <begin position="67"/>
        <end position="127"/>
    </location>
</feature>
<evidence type="ECO:0000313" key="3">
    <source>
        <dbReference type="Proteomes" id="UP000309340"/>
    </source>
</evidence>
<dbReference type="Proteomes" id="UP000309340">
    <property type="component" value="Unassembled WGS sequence"/>
</dbReference>
<comment type="caution">
    <text evidence="2">The sequence shown here is derived from an EMBL/GenBank/DDBJ whole genome shotgun (WGS) entry which is preliminary data.</text>
</comment>
<gene>
    <name evidence="2" type="ORF">B0A55_09194</name>
</gene>
<dbReference type="OrthoDB" id="4152607at2759"/>
<evidence type="ECO:0000256" key="1">
    <source>
        <dbReference type="SAM" id="MobiDB-lite"/>
    </source>
</evidence>
<feature type="compositionally biased region" description="Low complexity" evidence="1">
    <location>
        <begin position="705"/>
        <end position="718"/>
    </location>
</feature>
<evidence type="ECO:0000313" key="2">
    <source>
        <dbReference type="EMBL" id="TKA67831.1"/>
    </source>
</evidence>
<dbReference type="EMBL" id="NAJQ01000547">
    <property type="protein sequence ID" value="TKA67831.1"/>
    <property type="molecule type" value="Genomic_DNA"/>
</dbReference>
<organism evidence="2 3">
    <name type="scientific">Friedmanniomyces simplex</name>
    <dbReference type="NCBI Taxonomy" id="329884"/>
    <lineage>
        <taxon>Eukaryota</taxon>
        <taxon>Fungi</taxon>
        <taxon>Dikarya</taxon>
        <taxon>Ascomycota</taxon>
        <taxon>Pezizomycotina</taxon>
        <taxon>Dothideomycetes</taxon>
        <taxon>Dothideomycetidae</taxon>
        <taxon>Mycosphaerellales</taxon>
        <taxon>Teratosphaeriaceae</taxon>
        <taxon>Friedmanniomyces</taxon>
    </lineage>
</organism>
<reference evidence="2 3" key="1">
    <citation type="submission" date="2017-03" db="EMBL/GenBank/DDBJ databases">
        <title>Genomes of endolithic fungi from Antarctica.</title>
        <authorList>
            <person name="Coleine C."/>
            <person name="Masonjones S."/>
            <person name="Stajich J.E."/>
        </authorList>
    </citation>
    <scope>NUCLEOTIDE SEQUENCE [LARGE SCALE GENOMIC DNA]</scope>
    <source>
        <strain evidence="2 3">CCFEE 5184</strain>
    </source>
</reference>
<feature type="region of interest" description="Disordered" evidence="1">
    <location>
        <begin position="705"/>
        <end position="725"/>
    </location>
</feature>
<feature type="compositionally biased region" description="Basic and acidic residues" evidence="1">
    <location>
        <begin position="194"/>
        <end position="217"/>
    </location>
</feature>
<sequence>MPNPTLRSLLQNLDLKSSLSRLTVSALQKRLEKAKGEGARWMSVGSKDYSFEMVEGLLGEAGVAMGEERGEGESVQQVQGSLSVDGGDSTAHSDDPSRKTPSTAAKTTPKQATGTKRKRPDPQKVSDLAEKRSQMLDDGDMSLSEPILYTDADEFEKFREELVLINATHRRVKARTSKEAAAGKAQKPAGTEKAAVEVRARSKESESTAEIGVREPNKSSGAGQGDSNDQGWIEDLINQDEFADKNCTTYWTELEQKNHPRYLYHVHSAKGQRATRGRAATSQIAPAAHVDHKPLHASLYAFPTLHELIHNFGQRILWIISKADQFTSYTTSLLFAFVHALGRRTRGETGITISVVDTWAAKTTAGEAARFYYVPRLLEILSVREWNGWTSIPFNKLNSPWYTHEYVAHGVVKLEEVACRQVPFETLVQRGLFAFAPGLYDEGLEHEMRKLYHRCLQLRFRWYNPDAAGILTKLAKRRAKRAERMEELTQAEELALTADDGSTSTNEMAVAIAATTSSKAVRIPATPPREPKTFDLAYLNQAATLARLLQPDAALHHDEDDLEDRDHLPINLQIFLDLIGLSRRQKHDKLFIEYIKTHFTANDIHPLLHSNITHLPSNLPETMQSLDRLREACTAFGMPGPPGGNEVAMVDRNFDMEGVWRGQIGKITSPKPKNKEGEGKKKMAVRVGVQAGGVGEEEDIAAAAAVEEGGSEESTAVGAEGGEEAYGVDVIEDEASIRVSGEEAELALALDL</sequence>
<feature type="compositionally biased region" description="Polar residues" evidence="1">
    <location>
        <begin position="218"/>
        <end position="230"/>
    </location>
</feature>
<protein>
    <submittedName>
        <fullName evidence="2">Uncharacterized protein</fullName>
    </submittedName>
</protein>
<accession>A0A4U0WWU0</accession>
<proteinExistence type="predicted"/>